<dbReference type="AlphaFoldDB" id="A0A3D8GTS8"/>
<keyword evidence="3" id="KW-1185">Reference proteome</keyword>
<dbReference type="RefSeq" id="WP_115451528.1">
    <property type="nucleotide sequence ID" value="NZ_QNQT01000002.1"/>
</dbReference>
<gene>
    <name evidence="2" type="ORF">DRW41_08560</name>
</gene>
<organism evidence="2 3">
    <name type="scientific">Neobacillus piezotolerans</name>
    <dbReference type="NCBI Taxonomy" id="2259171"/>
    <lineage>
        <taxon>Bacteria</taxon>
        <taxon>Bacillati</taxon>
        <taxon>Bacillota</taxon>
        <taxon>Bacilli</taxon>
        <taxon>Bacillales</taxon>
        <taxon>Bacillaceae</taxon>
        <taxon>Neobacillus</taxon>
    </lineage>
</organism>
<proteinExistence type="predicted"/>
<dbReference type="EMBL" id="QNQT01000002">
    <property type="protein sequence ID" value="RDU37858.1"/>
    <property type="molecule type" value="Genomic_DNA"/>
</dbReference>
<dbReference type="Proteomes" id="UP000257144">
    <property type="component" value="Unassembled WGS sequence"/>
</dbReference>
<sequence>MIKKVIFTLVAIAIIFFLYLHQGRTLTTGEAIVRVMEQSQDPPKEWQNSIPENDSDLKEIPPEHIRAELKHREGFWNEFLNRKQWEVTIKYGSSEPTIVLDAEQGNLLIFMGR</sequence>
<feature type="region of interest" description="Disordered" evidence="1">
    <location>
        <begin position="39"/>
        <end position="58"/>
    </location>
</feature>
<dbReference type="OrthoDB" id="2924489at2"/>
<comment type="caution">
    <text evidence="2">The sequence shown here is derived from an EMBL/GenBank/DDBJ whole genome shotgun (WGS) entry which is preliminary data.</text>
</comment>
<name>A0A3D8GTS8_9BACI</name>
<accession>A0A3D8GTS8</accession>
<evidence type="ECO:0000313" key="2">
    <source>
        <dbReference type="EMBL" id="RDU37858.1"/>
    </source>
</evidence>
<feature type="compositionally biased region" description="Polar residues" evidence="1">
    <location>
        <begin position="39"/>
        <end position="52"/>
    </location>
</feature>
<reference evidence="2 3" key="1">
    <citation type="submission" date="2018-07" db="EMBL/GenBank/DDBJ databases">
        <title>Bacillus sp. YLB-04 draft genome sequence.</title>
        <authorList>
            <person name="Yu L."/>
            <person name="Tang X."/>
        </authorList>
    </citation>
    <scope>NUCLEOTIDE SEQUENCE [LARGE SCALE GENOMIC DNA]</scope>
    <source>
        <strain evidence="2 3">YLB-04</strain>
    </source>
</reference>
<evidence type="ECO:0000313" key="3">
    <source>
        <dbReference type="Proteomes" id="UP000257144"/>
    </source>
</evidence>
<evidence type="ECO:0000256" key="1">
    <source>
        <dbReference type="SAM" id="MobiDB-lite"/>
    </source>
</evidence>
<evidence type="ECO:0008006" key="4">
    <source>
        <dbReference type="Google" id="ProtNLM"/>
    </source>
</evidence>
<protein>
    <recommendedName>
        <fullName evidence="4">PepSY domain-containing protein</fullName>
    </recommendedName>
</protein>